<feature type="domain" description="DUF7745" evidence="1">
    <location>
        <begin position="165"/>
        <end position="239"/>
    </location>
</feature>
<feature type="domain" description="DUF7745" evidence="1">
    <location>
        <begin position="62"/>
        <end position="163"/>
    </location>
</feature>
<protein>
    <recommendedName>
        <fullName evidence="1">DUF7745 domain-containing protein</fullName>
    </recommendedName>
</protein>
<dbReference type="InterPro" id="IPR056647">
    <property type="entry name" value="DUF7745"/>
</dbReference>
<name>A0A6A3BEE6_HIBSY</name>
<sequence length="546" mass="64540">MDKGVVIQEIKNPEVQLWSEKIQKEKGDNLQGSYVSELVSYTSISRKQNDVQELRDIWGSWKNDWKQKFSRRYGDIALLLHVKTDEPLIRALVRFWNPGYSCFTFNQEDMVPTIEEYTTLLHCESIKLERAYIKHIKSQPFKNRLAKIAGVDEKWVTDRLRNKGLYGLIIFPNILGCIDVAVVELFEQLPKRVKPTPTILAETFQSLNHCRRAGGGRFIGCVQLLQVWIHSHFWNTNGVVYRRFSTTYSPLREFITMKWHEGTSKEKWMKVFTHLSRPRYYLESPLYGARQFVPATCELDRSEFEYHGHSYKKMIKEAVDSWKKVFRMDVVAAKNMLTPDYVEWQRLRKNDNILVPDYVDSQKDRAGKLEREQKRVCLELEDLRKGYQDKVKDNSKLKVAYKYWNERVWKEQMKTTQRRLASSQHQNQCLRIRMADLEKQHERDGKTIADLEAIVDGFKKQARKLQIVPFNGCLQWRFRWEQAQQRVKARDTVIRDFLDQVQKAARHLHGLAREAGMVRQGIQPVTDEDRRLVNLLEVIRGLEDLV</sequence>
<comment type="caution">
    <text evidence="2">The sequence shown here is derived from an EMBL/GenBank/DDBJ whole genome shotgun (WGS) entry which is preliminary data.</text>
</comment>
<dbReference type="EMBL" id="VEPZ02000878">
    <property type="protein sequence ID" value="KAE8713432.1"/>
    <property type="molecule type" value="Genomic_DNA"/>
</dbReference>
<dbReference type="Proteomes" id="UP000436088">
    <property type="component" value="Unassembled WGS sequence"/>
</dbReference>
<proteinExistence type="predicted"/>
<accession>A0A6A3BEE6</accession>
<dbReference type="Pfam" id="PF24924">
    <property type="entry name" value="DUF7745"/>
    <property type="match status" value="2"/>
</dbReference>
<evidence type="ECO:0000259" key="1">
    <source>
        <dbReference type="Pfam" id="PF24924"/>
    </source>
</evidence>
<dbReference type="PANTHER" id="PTHR48200">
    <property type="entry name" value="PROTEIN, PUTATIVE-RELATED"/>
    <property type="match status" value="1"/>
</dbReference>
<gene>
    <name evidence="2" type="ORF">F3Y22_tig00110210pilonHSYRG00166</name>
</gene>
<dbReference type="PANTHER" id="PTHR48200:SF1">
    <property type="entry name" value="AMINOTRANSFERASE-LIKE PLANT MOBILE DOMAIN-CONTAINING PROTEIN"/>
    <property type="match status" value="1"/>
</dbReference>
<organism evidence="2 3">
    <name type="scientific">Hibiscus syriacus</name>
    <name type="common">Rose of Sharon</name>
    <dbReference type="NCBI Taxonomy" id="106335"/>
    <lineage>
        <taxon>Eukaryota</taxon>
        <taxon>Viridiplantae</taxon>
        <taxon>Streptophyta</taxon>
        <taxon>Embryophyta</taxon>
        <taxon>Tracheophyta</taxon>
        <taxon>Spermatophyta</taxon>
        <taxon>Magnoliopsida</taxon>
        <taxon>eudicotyledons</taxon>
        <taxon>Gunneridae</taxon>
        <taxon>Pentapetalae</taxon>
        <taxon>rosids</taxon>
        <taxon>malvids</taxon>
        <taxon>Malvales</taxon>
        <taxon>Malvaceae</taxon>
        <taxon>Malvoideae</taxon>
        <taxon>Hibiscus</taxon>
    </lineage>
</organism>
<reference evidence="2" key="1">
    <citation type="submission" date="2019-09" db="EMBL/GenBank/DDBJ databases">
        <title>Draft genome information of white flower Hibiscus syriacus.</title>
        <authorList>
            <person name="Kim Y.-M."/>
        </authorList>
    </citation>
    <scope>NUCLEOTIDE SEQUENCE [LARGE SCALE GENOMIC DNA]</scope>
    <source>
        <strain evidence="2">YM2019G1</strain>
    </source>
</reference>
<keyword evidence="3" id="KW-1185">Reference proteome</keyword>
<evidence type="ECO:0000313" key="2">
    <source>
        <dbReference type="EMBL" id="KAE8713432.1"/>
    </source>
</evidence>
<evidence type="ECO:0000313" key="3">
    <source>
        <dbReference type="Proteomes" id="UP000436088"/>
    </source>
</evidence>
<dbReference type="AlphaFoldDB" id="A0A6A3BEE6"/>